<accession>A0ABR3K1H2</accession>
<evidence type="ECO:0000313" key="2">
    <source>
        <dbReference type="EMBL" id="KAL1226640.1"/>
    </source>
</evidence>
<dbReference type="Proteomes" id="UP001558632">
    <property type="component" value="Unassembled WGS sequence"/>
</dbReference>
<reference evidence="2 3" key="1">
    <citation type="submission" date="2024-07" db="EMBL/GenBank/DDBJ databases">
        <title>Enhanced genomic and transcriptomic resources for Trichinella pseudospiralis and T. spiralis underpin the discovery of pronounced molecular differences between stages and species.</title>
        <authorList>
            <person name="Pasi K.K."/>
            <person name="La Rosa G."/>
            <person name="Gomez-Morales M.A."/>
            <person name="Tosini F."/>
            <person name="Sumanam S."/>
            <person name="Young N.D."/>
            <person name="Chang B.C."/>
            <person name="Robin G.B."/>
        </authorList>
    </citation>
    <scope>NUCLEOTIDE SEQUENCE [LARGE SCALE GENOMIC DNA]</scope>
    <source>
        <strain evidence="2">ISS534</strain>
    </source>
</reference>
<dbReference type="InterPro" id="IPR007317">
    <property type="entry name" value="GET4"/>
</dbReference>
<sequence length="380" mass="43381">MNGEEDTHDQISVRFLNRLDVYLSSNKFYDAHQTYRALATRWTQQRKFSSLLPILYESVGKFSEKGQNLIAEDMAGLYVAALKASKSPINCSVISNLKSIFQWMILNCKSESQERFLSQILGWSLEVSPEYPRGHPDLHRMYVEVYHGAGNFHSSIFHIMLIDDGQYIGKYLAECYSKYAFPSELDIFITQFILRFLCNDGEKSVASDILNTYFELVVNSPKKYPLHSFLWLLLICLETKSLPFFKFLLKYYGSSLNRDPLFAEYLDKISKRYFGVPLQENNRSSNFFGNIVRQIFCSDGNDATSSTVGQLASRDVNANPNNIPVSKPSSSSSTAVSMPFESVAEENLNFTALHGTKKEFLLDCFFTVTEFEIIVNPFVC</sequence>
<evidence type="ECO:0000313" key="3">
    <source>
        <dbReference type="Proteomes" id="UP001558632"/>
    </source>
</evidence>
<evidence type="ECO:0000256" key="1">
    <source>
        <dbReference type="ARBA" id="ARBA00005351"/>
    </source>
</evidence>
<comment type="caution">
    <text evidence="2">The sequence shown here is derived from an EMBL/GenBank/DDBJ whole genome shotgun (WGS) entry which is preliminary data.</text>
</comment>
<dbReference type="Gene3D" id="1.25.40.10">
    <property type="entry name" value="Tetratricopeptide repeat domain"/>
    <property type="match status" value="1"/>
</dbReference>
<name>A0ABR3K1H2_TRISP</name>
<dbReference type="Pfam" id="PF04190">
    <property type="entry name" value="GET4"/>
    <property type="match status" value="1"/>
</dbReference>
<organism evidence="2 3">
    <name type="scientific">Trichinella spiralis</name>
    <name type="common">Trichina worm</name>
    <dbReference type="NCBI Taxonomy" id="6334"/>
    <lineage>
        <taxon>Eukaryota</taxon>
        <taxon>Metazoa</taxon>
        <taxon>Ecdysozoa</taxon>
        <taxon>Nematoda</taxon>
        <taxon>Enoplea</taxon>
        <taxon>Dorylaimia</taxon>
        <taxon>Trichinellida</taxon>
        <taxon>Trichinellidae</taxon>
        <taxon>Trichinella</taxon>
    </lineage>
</organism>
<dbReference type="PANTHER" id="PTHR12875:SF0">
    <property type="entry name" value="GOLGI TO ER TRAFFIC PROTEIN 4 HOMOLOG"/>
    <property type="match status" value="1"/>
</dbReference>
<dbReference type="PANTHER" id="PTHR12875">
    <property type="entry name" value="GOLGI TO ER TRAFFIC PROTEIN 4 HOMOLOG"/>
    <property type="match status" value="1"/>
</dbReference>
<comment type="similarity">
    <text evidence="1">Belongs to the GET4 family.</text>
</comment>
<proteinExistence type="inferred from homology"/>
<dbReference type="InterPro" id="IPR011990">
    <property type="entry name" value="TPR-like_helical_dom_sf"/>
</dbReference>
<keyword evidence="3" id="KW-1185">Reference proteome</keyword>
<protein>
    <submittedName>
        <fullName evidence="2">Golgi to ER traffic protein</fullName>
    </submittedName>
</protein>
<dbReference type="EMBL" id="JBEUSY010000566">
    <property type="protein sequence ID" value="KAL1226640.1"/>
    <property type="molecule type" value="Genomic_DNA"/>
</dbReference>
<gene>
    <name evidence="2" type="ORF">TSPI_08177</name>
</gene>